<dbReference type="SUPFAM" id="SSF56752">
    <property type="entry name" value="D-aminoacid aminotransferase-like PLP-dependent enzymes"/>
    <property type="match status" value="1"/>
</dbReference>
<dbReference type="RefSeq" id="XP_027360657.1">
    <property type="nucleotide sequence ID" value="XM_027504856.1"/>
</dbReference>
<dbReference type="InterPro" id="IPR043132">
    <property type="entry name" value="BCAT-like_C"/>
</dbReference>
<evidence type="ECO:0000256" key="6">
    <source>
        <dbReference type="ARBA" id="ARBA00022576"/>
    </source>
</evidence>
<dbReference type="FunFam" id="3.20.10.10:FF:000003">
    <property type="entry name" value="Branched-chain-amino-acid aminotransferase"/>
    <property type="match status" value="1"/>
</dbReference>
<evidence type="ECO:0000256" key="13">
    <source>
        <dbReference type="ARBA" id="ARBA00049229"/>
    </source>
</evidence>
<evidence type="ECO:0000256" key="5">
    <source>
        <dbReference type="ARBA" id="ARBA00009320"/>
    </source>
</evidence>
<gene>
    <name evidence="19" type="primary">LOC113868885</name>
</gene>
<dbReference type="KEGG" id="aprc:113868885"/>
<dbReference type="EC" id="2.6.1.42" evidence="17"/>
<evidence type="ECO:0000256" key="16">
    <source>
        <dbReference type="RuleBase" id="RU004516"/>
    </source>
</evidence>
<dbReference type="GO" id="GO:0004084">
    <property type="term" value="F:branched-chain-amino-acid transaminase activity"/>
    <property type="evidence" value="ECO:0007669"/>
    <property type="project" value="UniProtKB-EC"/>
</dbReference>
<dbReference type="NCBIfam" id="NF009897">
    <property type="entry name" value="PRK13357.1"/>
    <property type="match status" value="1"/>
</dbReference>
<dbReference type="GO" id="GO:0008652">
    <property type="term" value="P:amino acid biosynthetic process"/>
    <property type="evidence" value="ECO:0007669"/>
    <property type="project" value="UniProtKB-KW"/>
</dbReference>
<dbReference type="PANTHER" id="PTHR42825:SF2">
    <property type="entry name" value="BRANCHED-CHAIN-AMINO-ACID AMINOTRANSFERASE 3, CHLOROPLASTIC-RELATED"/>
    <property type="match status" value="1"/>
</dbReference>
<comment type="similarity">
    <text evidence="5 15">Belongs to the class-IV pyridoxal-phosphate-dependent aminotransferase family.</text>
</comment>
<keyword evidence="7 17" id="KW-0028">Amino-acid biosynthesis</keyword>
<dbReference type="InterPro" id="IPR018300">
    <property type="entry name" value="Aminotrans_IV_CS"/>
</dbReference>
<dbReference type="Proteomes" id="UP000694853">
    <property type="component" value="Unplaced"/>
</dbReference>
<keyword evidence="6 17" id="KW-0032">Aminotransferase</keyword>
<dbReference type="InterPro" id="IPR036038">
    <property type="entry name" value="Aminotransferase-like"/>
</dbReference>
<evidence type="ECO:0000256" key="10">
    <source>
        <dbReference type="ARBA" id="ARBA00023304"/>
    </source>
</evidence>
<evidence type="ECO:0000256" key="17">
    <source>
        <dbReference type="RuleBase" id="RU004517"/>
    </source>
</evidence>
<dbReference type="Gene3D" id="3.20.10.10">
    <property type="entry name" value="D-amino Acid Aminotransferase, subunit A, domain 2"/>
    <property type="match status" value="1"/>
</dbReference>
<comment type="pathway">
    <text evidence="3">Amino-acid biosynthesis; L-valine biosynthesis; L-valine from pyruvate: step 4/4.</text>
</comment>
<feature type="modified residue" description="N6-(pyridoxal phosphate)lysine" evidence="14">
    <location>
        <position position="252"/>
    </location>
</feature>
<keyword evidence="10 17" id="KW-0100">Branched-chain amino acid biosynthesis</keyword>
<dbReference type="FunFam" id="3.30.470.10:FF:000003">
    <property type="entry name" value="Branched-chain-amino-acid aminotransferase"/>
    <property type="match status" value="1"/>
</dbReference>
<protein>
    <recommendedName>
        <fullName evidence="17">Branched-chain-amino-acid aminotransferase</fullName>
        <ecNumber evidence="17">2.6.1.42</ecNumber>
    </recommendedName>
</protein>
<accession>A0A8B8LYB8</accession>
<dbReference type="CDD" id="cd01557">
    <property type="entry name" value="BCAT_beta_family"/>
    <property type="match status" value="1"/>
</dbReference>
<evidence type="ECO:0000256" key="2">
    <source>
        <dbReference type="ARBA" id="ARBA00004824"/>
    </source>
</evidence>
<reference evidence="19" key="2">
    <citation type="submission" date="2025-08" db="UniProtKB">
        <authorList>
            <consortium name="RefSeq"/>
        </authorList>
    </citation>
    <scope>IDENTIFICATION</scope>
    <source>
        <tissue evidence="19">Young leaves</tissue>
    </source>
</reference>
<dbReference type="InterPro" id="IPR005786">
    <property type="entry name" value="B_amino_transII"/>
</dbReference>
<dbReference type="GeneID" id="113868885"/>
<evidence type="ECO:0000256" key="9">
    <source>
        <dbReference type="ARBA" id="ARBA00022898"/>
    </source>
</evidence>
<evidence type="ECO:0000256" key="8">
    <source>
        <dbReference type="ARBA" id="ARBA00022679"/>
    </source>
</evidence>
<dbReference type="PROSITE" id="PS00770">
    <property type="entry name" value="AA_TRANSFER_CLASS_4"/>
    <property type="match status" value="1"/>
</dbReference>
<evidence type="ECO:0000256" key="4">
    <source>
        <dbReference type="ARBA" id="ARBA00005072"/>
    </source>
</evidence>
<evidence type="ECO:0000256" key="3">
    <source>
        <dbReference type="ARBA" id="ARBA00004931"/>
    </source>
</evidence>
<dbReference type="InterPro" id="IPR043131">
    <property type="entry name" value="BCAT-like_N"/>
</dbReference>
<keyword evidence="9 16" id="KW-0663">Pyridoxal phosphate</keyword>
<comment type="catalytic activity">
    <reaction evidence="13 17">
        <text>L-leucine + 2-oxoglutarate = 4-methyl-2-oxopentanoate + L-glutamate</text>
        <dbReference type="Rhea" id="RHEA:18321"/>
        <dbReference type="ChEBI" id="CHEBI:16810"/>
        <dbReference type="ChEBI" id="CHEBI:17865"/>
        <dbReference type="ChEBI" id="CHEBI:29985"/>
        <dbReference type="ChEBI" id="CHEBI:57427"/>
        <dbReference type="EC" id="2.6.1.42"/>
    </reaction>
</comment>
<comment type="pathway">
    <text evidence="2">Amino-acid biosynthesis; L-isoleucine biosynthesis; L-isoleucine from 2-oxobutanoate: step 4/4.</text>
</comment>
<comment type="pathway">
    <text evidence="4">Amino-acid biosynthesis; L-leucine biosynthesis; L-leucine from 3-methyl-2-oxobutanoate: step 4/4.</text>
</comment>
<dbReference type="PIRSF" id="PIRSF006468">
    <property type="entry name" value="BCAT1"/>
    <property type="match status" value="1"/>
</dbReference>
<comment type="cofactor">
    <cofactor evidence="1 16">
        <name>pyridoxal 5'-phosphate</name>
        <dbReference type="ChEBI" id="CHEBI:597326"/>
    </cofactor>
</comment>
<dbReference type="OrthoDB" id="409992at2759"/>
<keyword evidence="18" id="KW-1185">Reference proteome</keyword>
<comment type="catalytic activity">
    <reaction evidence="12 17">
        <text>L-isoleucine + 2-oxoglutarate = (S)-3-methyl-2-oxopentanoate + L-glutamate</text>
        <dbReference type="Rhea" id="RHEA:24801"/>
        <dbReference type="ChEBI" id="CHEBI:16810"/>
        <dbReference type="ChEBI" id="CHEBI:29985"/>
        <dbReference type="ChEBI" id="CHEBI:35146"/>
        <dbReference type="ChEBI" id="CHEBI:58045"/>
        <dbReference type="EC" id="2.6.1.42"/>
    </reaction>
</comment>
<evidence type="ECO:0000256" key="14">
    <source>
        <dbReference type="PIRSR" id="PIRSR006468-1"/>
    </source>
</evidence>
<name>A0A8B8LYB8_ABRPR</name>
<evidence type="ECO:0000313" key="18">
    <source>
        <dbReference type="Proteomes" id="UP000694853"/>
    </source>
</evidence>
<evidence type="ECO:0000256" key="11">
    <source>
        <dbReference type="ARBA" id="ARBA00048212"/>
    </source>
</evidence>
<dbReference type="InterPro" id="IPR001544">
    <property type="entry name" value="Aminotrans_IV"/>
</dbReference>
<dbReference type="GO" id="GO:0009507">
    <property type="term" value="C:chloroplast"/>
    <property type="evidence" value="ECO:0007669"/>
    <property type="project" value="TreeGrafter"/>
</dbReference>
<evidence type="ECO:0000313" key="19">
    <source>
        <dbReference type="RefSeq" id="XP_027360657.1"/>
    </source>
</evidence>
<evidence type="ECO:0000256" key="12">
    <source>
        <dbReference type="ARBA" id="ARBA00048798"/>
    </source>
</evidence>
<dbReference type="PANTHER" id="PTHR42825">
    <property type="entry name" value="AMINO ACID AMINOTRANSFERASE"/>
    <property type="match status" value="1"/>
</dbReference>
<evidence type="ECO:0000256" key="7">
    <source>
        <dbReference type="ARBA" id="ARBA00022605"/>
    </source>
</evidence>
<reference evidence="18" key="1">
    <citation type="journal article" date="2019" name="Toxins">
        <title>Detection of Abrin-Like and Prepropulchellin-Like Toxin Genes and Transcripts Using Whole Genome Sequencing and Full-Length Transcript Sequencing of Abrus precatorius.</title>
        <authorList>
            <person name="Hovde B.T."/>
            <person name="Daligault H.E."/>
            <person name="Hanschen E.R."/>
            <person name="Kunde Y.A."/>
            <person name="Johnson M.B."/>
            <person name="Starkenburg S.R."/>
            <person name="Johnson S.L."/>
        </authorList>
    </citation>
    <scope>NUCLEOTIDE SEQUENCE [LARGE SCALE GENOMIC DNA]</scope>
</reference>
<dbReference type="InterPro" id="IPR033939">
    <property type="entry name" value="BCAT_family"/>
</dbReference>
<dbReference type="GO" id="GO:0009082">
    <property type="term" value="P:branched-chain amino acid biosynthetic process"/>
    <property type="evidence" value="ECO:0007669"/>
    <property type="project" value="UniProtKB-KW"/>
</dbReference>
<organism evidence="18 19">
    <name type="scientific">Abrus precatorius</name>
    <name type="common">Indian licorice</name>
    <name type="synonym">Glycine abrus</name>
    <dbReference type="NCBI Taxonomy" id="3816"/>
    <lineage>
        <taxon>Eukaryota</taxon>
        <taxon>Viridiplantae</taxon>
        <taxon>Streptophyta</taxon>
        <taxon>Embryophyta</taxon>
        <taxon>Tracheophyta</taxon>
        <taxon>Spermatophyta</taxon>
        <taxon>Magnoliopsida</taxon>
        <taxon>eudicotyledons</taxon>
        <taxon>Gunneridae</taxon>
        <taxon>Pentapetalae</taxon>
        <taxon>rosids</taxon>
        <taxon>fabids</taxon>
        <taxon>Fabales</taxon>
        <taxon>Fabaceae</taxon>
        <taxon>Papilionoideae</taxon>
        <taxon>50 kb inversion clade</taxon>
        <taxon>NPAAA clade</taxon>
        <taxon>indigoferoid/millettioid clade</taxon>
        <taxon>Abreae</taxon>
        <taxon>Abrus</taxon>
    </lineage>
</organism>
<evidence type="ECO:0000256" key="15">
    <source>
        <dbReference type="RuleBase" id="RU004106"/>
    </source>
</evidence>
<proteinExistence type="inferred from homology"/>
<keyword evidence="8 17" id="KW-0808">Transferase</keyword>
<dbReference type="NCBIfam" id="TIGR01123">
    <property type="entry name" value="ilvE_II"/>
    <property type="match status" value="1"/>
</dbReference>
<sequence length="405" mass="44250">MESSAVTANIRLSCQICPSRHSSPLSLFRPSLSFKLQKQFPLTKQNVLEAASPLRPSATLSNAYSETVELADIEWDNLGFGLQPTDYMYIMKCPRGGTFSKGELKRFGNIELSPSAGVLNYGQGLFEGLKAYRKEDGNILLFRPEDNALRMKTGAERMCMPSPTVEQFVEAVKDTVLANKRWVPPPGKGSLYIRPLLMGSGPVLGLAPAPEYTFLIYVSPVGNYFKEGLAPINLIVENDLHRATPGGTGGVKTIGNYAAVLKAQSAAKAKGYSDVLYLDCVHKRYLEEVSSCNIFVVKGNIISTPDIKGTILPGITRKSIIDVARSQGFQVEERLVSVDELLDADEVFCTGTAVVVSPVGSITYLSKRVSYGDGIGVVSQQLYTVLTRLQMGLTDDEMNWTVELR</sequence>
<dbReference type="Gene3D" id="3.30.470.10">
    <property type="match status" value="1"/>
</dbReference>
<comment type="catalytic activity">
    <reaction evidence="11 17">
        <text>L-valine + 2-oxoglutarate = 3-methyl-2-oxobutanoate + L-glutamate</text>
        <dbReference type="Rhea" id="RHEA:24813"/>
        <dbReference type="ChEBI" id="CHEBI:11851"/>
        <dbReference type="ChEBI" id="CHEBI:16810"/>
        <dbReference type="ChEBI" id="CHEBI:29985"/>
        <dbReference type="ChEBI" id="CHEBI:57762"/>
        <dbReference type="EC" id="2.6.1.42"/>
    </reaction>
</comment>
<evidence type="ECO:0000256" key="1">
    <source>
        <dbReference type="ARBA" id="ARBA00001933"/>
    </source>
</evidence>
<dbReference type="Pfam" id="PF01063">
    <property type="entry name" value="Aminotran_4"/>
    <property type="match status" value="1"/>
</dbReference>
<dbReference type="AlphaFoldDB" id="A0A8B8LYB8"/>